<organism evidence="4 5">
    <name type="scientific">Martelella alba</name>
    <dbReference type="NCBI Taxonomy" id="2590451"/>
    <lineage>
        <taxon>Bacteria</taxon>
        <taxon>Pseudomonadati</taxon>
        <taxon>Pseudomonadota</taxon>
        <taxon>Alphaproteobacteria</taxon>
        <taxon>Hyphomicrobiales</taxon>
        <taxon>Aurantimonadaceae</taxon>
        <taxon>Martelella</taxon>
    </lineage>
</organism>
<dbReference type="OrthoDB" id="4397445at2"/>
<reference evidence="4 5" key="1">
    <citation type="submission" date="2019-06" db="EMBL/GenBank/DDBJ databases">
        <authorList>
            <person name="Li M."/>
        </authorList>
    </citation>
    <scope>NUCLEOTIDE SEQUENCE [LARGE SCALE GENOMIC DNA]</scope>
    <source>
        <strain evidence="4 5">BGMRC2036</strain>
    </source>
</reference>
<dbReference type="EMBL" id="VHLG01000004">
    <property type="protein sequence ID" value="TPW30782.1"/>
    <property type="molecule type" value="Genomic_DNA"/>
</dbReference>
<evidence type="ECO:0008006" key="6">
    <source>
        <dbReference type="Google" id="ProtNLM"/>
    </source>
</evidence>
<keyword evidence="1" id="KW-0812">Transmembrane</keyword>
<dbReference type="Pfam" id="PF10081">
    <property type="entry name" value="Abhydrolase_9"/>
    <property type="match status" value="1"/>
</dbReference>
<dbReference type="InterPro" id="IPR012037">
    <property type="entry name" value="Alpha/beta-hydrolase_fam"/>
</dbReference>
<feature type="transmembrane region" description="Helical" evidence="1">
    <location>
        <begin position="12"/>
        <end position="32"/>
    </location>
</feature>
<evidence type="ECO:0000313" key="5">
    <source>
        <dbReference type="Proteomes" id="UP000318801"/>
    </source>
</evidence>
<keyword evidence="1" id="KW-0472">Membrane</keyword>
<dbReference type="InterPro" id="IPR027787">
    <property type="entry name" value="Alpha/beta-hydrolase_catalytic"/>
</dbReference>
<feature type="transmembrane region" description="Helical" evidence="1">
    <location>
        <begin position="38"/>
        <end position="56"/>
    </location>
</feature>
<proteinExistence type="predicted"/>
<dbReference type="RefSeq" id="WP_141148653.1">
    <property type="nucleotide sequence ID" value="NZ_VHLG01000004.1"/>
</dbReference>
<dbReference type="Proteomes" id="UP000318801">
    <property type="component" value="Unassembled WGS sequence"/>
</dbReference>
<name>A0A506U8N3_9HYPH</name>
<feature type="transmembrane region" description="Helical" evidence="1">
    <location>
        <begin position="118"/>
        <end position="140"/>
    </location>
</feature>
<feature type="domain" description="Alpha/beta-hydrolase catalytic" evidence="2">
    <location>
        <begin position="253"/>
        <end position="541"/>
    </location>
</feature>
<keyword evidence="5" id="KW-1185">Reference proteome</keyword>
<dbReference type="AlphaFoldDB" id="A0A506U8N3"/>
<feature type="transmembrane region" description="Helical" evidence="1">
    <location>
        <begin position="160"/>
        <end position="180"/>
    </location>
</feature>
<accession>A0A506U8N3</accession>
<gene>
    <name evidence="4" type="ORF">FJU08_08885</name>
</gene>
<evidence type="ECO:0000256" key="1">
    <source>
        <dbReference type="SAM" id="Phobius"/>
    </source>
</evidence>
<keyword evidence="1" id="KW-1133">Transmembrane helix</keyword>
<comment type="caution">
    <text evidence="4">The sequence shown here is derived from an EMBL/GenBank/DDBJ whole genome shotgun (WGS) entry which is preliminary data.</text>
</comment>
<evidence type="ECO:0000259" key="3">
    <source>
        <dbReference type="Pfam" id="PF15420"/>
    </source>
</evidence>
<feature type="domain" description="Alpha/beta-hydrolase N-terminal" evidence="3">
    <location>
        <begin position="29"/>
        <end position="236"/>
    </location>
</feature>
<evidence type="ECO:0000259" key="2">
    <source>
        <dbReference type="Pfam" id="PF10081"/>
    </source>
</evidence>
<dbReference type="PIRSF" id="PIRSF007542">
    <property type="entry name" value="UCP007542"/>
    <property type="match status" value="1"/>
</dbReference>
<protein>
    <recommendedName>
        <fullName evidence="6">Alpha/beta-hydrolase family protein</fullName>
    </recommendedName>
</protein>
<feature type="transmembrane region" description="Helical" evidence="1">
    <location>
        <begin position="77"/>
        <end position="98"/>
    </location>
</feature>
<evidence type="ECO:0000313" key="4">
    <source>
        <dbReference type="EMBL" id="TPW30782.1"/>
    </source>
</evidence>
<dbReference type="Pfam" id="PF15420">
    <property type="entry name" value="Abhydrolase_9_N"/>
    <property type="match status" value="1"/>
</dbReference>
<sequence length="567" mass="63231">MTDDDNQASFLSISLFSLALGLVFFAFSFTPSLIPRSYAVQGALAGLVTAIGYMIGRLTVSVWRGMELWEPRGALRLYLRVGILVLALILLIVFMAMAPDWQNSVRLRVGMEPVENTAYFGILGLAIVIFAVLFVIGTLVQRVFDLLRFRLYRIMRPRAASLLGLVIVLFVSFFASRDWVLPAVIDFLDNSYETAQDLFETAPPQPTDPMIAGSAASLVSWAAMGQPGRNYVTGAPNSSDIAAFSGTPAKQPIRVYVGRSQDDDPMARAELALKELIRLKAFDRKALLVMSPTGTGWLDPGALDTFEYIENGDAASVAVQYSYLQSPLALIFETRTGLDQATATMRVVYDYWRSLPADHRPKLYMHGISLGAWSSMYSFDMFDMINEPVDGALWAGPPFPSDLWNRTVDSRDPGSPYVLPQIGTGEVVRFASQYAQAAREGPDWGRTRIIFLQYASDPIVFFEPDSFFHKPRWMREPPAPDVSEKLRYFPIVTEFQLAVDMALSKALPEGYGHNYVARDYIDAWLEILNPPDWSDEKTRELKDVCRWGEVYGCKAPDAATQATMGLN</sequence>
<dbReference type="InterPro" id="IPR027788">
    <property type="entry name" value="Alpha/beta-hydrolase_N_dom"/>
</dbReference>